<dbReference type="Proteomes" id="UP000886069">
    <property type="component" value="Unassembled WGS sequence"/>
</dbReference>
<dbReference type="NCBIfam" id="TIGR01297">
    <property type="entry name" value="CDF"/>
    <property type="match status" value="1"/>
</dbReference>
<evidence type="ECO:0000256" key="4">
    <source>
        <dbReference type="ARBA" id="ARBA00022692"/>
    </source>
</evidence>
<protein>
    <submittedName>
        <fullName evidence="10">Cation transporter</fullName>
    </submittedName>
</protein>
<evidence type="ECO:0000259" key="8">
    <source>
        <dbReference type="Pfam" id="PF01545"/>
    </source>
</evidence>
<dbReference type="GO" id="GO:0008324">
    <property type="term" value="F:monoatomic cation transmembrane transporter activity"/>
    <property type="evidence" value="ECO:0007669"/>
    <property type="project" value="InterPro"/>
</dbReference>
<feature type="transmembrane region" description="Helical" evidence="7">
    <location>
        <begin position="20"/>
        <end position="40"/>
    </location>
</feature>
<comment type="caution">
    <text evidence="10">The sequence shown here is derived from an EMBL/GenBank/DDBJ whole genome shotgun (WGS) entry which is preliminary data.</text>
</comment>
<evidence type="ECO:0000256" key="7">
    <source>
        <dbReference type="SAM" id="Phobius"/>
    </source>
</evidence>
<keyword evidence="5 7" id="KW-1133">Transmembrane helix</keyword>
<dbReference type="SUPFAM" id="SSF160240">
    <property type="entry name" value="Cation efflux protein cytoplasmic domain-like"/>
    <property type="match status" value="1"/>
</dbReference>
<dbReference type="Gene3D" id="1.20.1510.10">
    <property type="entry name" value="Cation efflux protein transmembrane domain"/>
    <property type="match status" value="1"/>
</dbReference>
<proteinExistence type="inferred from homology"/>
<sequence length="307" mass="33258">MGNAHHHTRTDLESGRRITWAGMAVNAALIALKILGGIFGRSKALLADAAHSASDFVSDLLVLIGLHYSMKDGDADHPYGHGKIETLATIGVGALLCLASVKIGLDAALAIHRGDIVSPERFTIIIAALSIVSKEALYQATVRIGRRLKSESLIANAWHHRSDAWSSGVTLVGVTVAVYVPSMKVLDSYAALLVSFFILKIGIDILLGAIKKIIDTSPSAEFMASVGDEIRKEPGVLDCHDLTGRYYASMVRMEAHIEVDPEMTVHESHEIIDRVVSRVRARFDEVATLLIHIDPYVQGGDKKEEGH</sequence>
<dbReference type="InterPro" id="IPR036837">
    <property type="entry name" value="Cation_efflux_CTD_sf"/>
</dbReference>
<dbReference type="InterPro" id="IPR050291">
    <property type="entry name" value="CDF_Transporter"/>
</dbReference>
<feature type="transmembrane region" description="Helical" evidence="7">
    <location>
        <begin position="164"/>
        <end position="182"/>
    </location>
</feature>
<evidence type="ECO:0000259" key="9">
    <source>
        <dbReference type="Pfam" id="PF16916"/>
    </source>
</evidence>
<keyword evidence="6 7" id="KW-0472">Membrane</keyword>
<feature type="domain" description="Cation efflux protein cytoplasmic" evidence="9">
    <location>
        <begin position="218"/>
        <end position="296"/>
    </location>
</feature>
<dbReference type="EMBL" id="DSEC01000462">
    <property type="protein sequence ID" value="HER44090.1"/>
    <property type="molecule type" value="Genomic_DNA"/>
</dbReference>
<dbReference type="InterPro" id="IPR027469">
    <property type="entry name" value="Cation_efflux_TMD_sf"/>
</dbReference>
<feature type="domain" description="Cation efflux protein transmembrane" evidence="8">
    <location>
        <begin position="20"/>
        <end position="210"/>
    </location>
</feature>
<evidence type="ECO:0000256" key="1">
    <source>
        <dbReference type="ARBA" id="ARBA00004141"/>
    </source>
</evidence>
<evidence type="ECO:0000256" key="2">
    <source>
        <dbReference type="ARBA" id="ARBA00008114"/>
    </source>
</evidence>
<dbReference type="InterPro" id="IPR002524">
    <property type="entry name" value="Cation_efflux"/>
</dbReference>
<dbReference type="PANTHER" id="PTHR43840:SF15">
    <property type="entry name" value="MITOCHONDRIAL METAL TRANSPORTER 1-RELATED"/>
    <property type="match status" value="1"/>
</dbReference>
<feature type="transmembrane region" description="Helical" evidence="7">
    <location>
        <begin position="188"/>
        <end position="210"/>
    </location>
</feature>
<dbReference type="InterPro" id="IPR058533">
    <property type="entry name" value="Cation_efflux_TM"/>
</dbReference>
<accession>A0A7V2F3N1</accession>
<evidence type="ECO:0000313" key="10">
    <source>
        <dbReference type="EMBL" id="HER44090.1"/>
    </source>
</evidence>
<keyword evidence="4 7" id="KW-0812">Transmembrane</keyword>
<name>A0A7V2F3N1_UNCEI</name>
<keyword evidence="3" id="KW-0813">Transport</keyword>
<evidence type="ECO:0000256" key="6">
    <source>
        <dbReference type="ARBA" id="ARBA00023136"/>
    </source>
</evidence>
<gene>
    <name evidence="10" type="ORF">ENO08_06490</name>
</gene>
<dbReference type="SUPFAM" id="SSF161111">
    <property type="entry name" value="Cation efflux protein transmembrane domain-like"/>
    <property type="match status" value="1"/>
</dbReference>
<dbReference type="InterPro" id="IPR027470">
    <property type="entry name" value="Cation_efflux_CTD"/>
</dbReference>
<comment type="similarity">
    <text evidence="2">Belongs to the cation diffusion facilitator (CDF) transporter (TC 2.A.4) family.</text>
</comment>
<dbReference type="GO" id="GO:0016020">
    <property type="term" value="C:membrane"/>
    <property type="evidence" value="ECO:0007669"/>
    <property type="project" value="UniProtKB-SubCell"/>
</dbReference>
<evidence type="ECO:0000256" key="5">
    <source>
        <dbReference type="ARBA" id="ARBA00022989"/>
    </source>
</evidence>
<evidence type="ECO:0000256" key="3">
    <source>
        <dbReference type="ARBA" id="ARBA00022448"/>
    </source>
</evidence>
<organism evidence="10">
    <name type="scientific">Eiseniibacteriota bacterium</name>
    <dbReference type="NCBI Taxonomy" id="2212470"/>
    <lineage>
        <taxon>Bacteria</taxon>
        <taxon>Candidatus Eiseniibacteriota</taxon>
    </lineage>
</organism>
<dbReference type="FunFam" id="1.20.1510.10:FF:000006">
    <property type="entry name" value="Divalent cation efflux transporter"/>
    <property type="match status" value="1"/>
</dbReference>
<reference evidence="10" key="1">
    <citation type="journal article" date="2020" name="mSystems">
        <title>Genome- and Community-Level Interaction Insights into Carbon Utilization and Element Cycling Functions of Hydrothermarchaeota in Hydrothermal Sediment.</title>
        <authorList>
            <person name="Zhou Z."/>
            <person name="Liu Y."/>
            <person name="Xu W."/>
            <person name="Pan J."/>
            <person name="Luo Z.H."/>
            <person name="Li M."/>
        </authorList>
    </citation>
    <scope>NUCLEOTIDE SEQUENCE [LARGE SCALE GENOMIC DNA]</scope>
    <source>
        <strain evidence="10">SpSt-1233</strain>
    </source>
</reference>
<dbReference type="AlphaFoldDB" id="A0A7V2F3N1"/>
<comment type="subcellular location">
    <subcellularLocation>
        <location evidence="1">Membrane</location>
        <topology evidence="1">Multi-pass membrane protein</topology>
    </subcellularLocation>
</comment>
<dbReference type="Pfam" id="PF16916">
    <property type="entry name" value="ZT_dimer"/>
    <property type="match status" value="1"/>
</dbReference>
<dbReference type="Pfam" id="PF01545">
    <property type="entry name" value="Cation_efflux"/>
    <property type="match status" value="1"/>
</dbReference>
<dbReference type="PANTHER" id="PTHR43840">
    <property type="entry name" value="MITOCHONDRIAL METAL TRANSPORTER 1-RELATED"/>
    <property type="match status" value="1"/>
</dbReference>
<dbReference type="Gene3D" id="3.30.70.1350">
    <property type="entry name" value="Cation efflux protein, cytoplasmic domain"/>
    <property type="match status" value="1"/>
</dbReference>